<proteinExistence type="predicted"/>
<keyword evidence="3" id="KW-1185">Reference proteome</keyword>
<sequence>MAATLRRTFRYSDDGQDNDDREELDEEEQDNLIRELNLKNNAQNAFYYKIFTIMPLIATVAYLPSILSSSVTVAIRLSYIMCIASLCVTAHIMRSGSLSSKDDSDGVPGLLAIQKPKHPTLTKDVEGYLLPINSVICVILFLQSWYSLSNQVYGDHQDTVLCALPGVILGVIRVASRILLQVDIEELENLRYEYKGA</sequence>
<dbReference type="EMBL" id="JAJTJA010000010">
    <property type="protein sequence ID" value="KAH8693120.1"/>
    <property type="molecule type" value="Genomic_DNA"/>
</dbReference>
<accession>A0AAD4PTD6</accession>
<gene>
    <name evidence="2" type="ORF">BGW36DRAFT_437013</name>
</gene>
<organism evidence="2 3">
    <name type="scientific">Talaromyces proteolyticus</name>
    <dbReference type="NCBI Taxonomy" id="1131652"/>
    <lineage>
        <taxon>Eukaryota</taxon>
        <taxon>Fungi</taxon>
        <taxon>Dikarya</taxon>
        <taxon>Ascomycota</taxon>
        <taxon>Pezizomycotina</taxon>
        <taxon>Eurotiomycetes</taxon>
        <taxon>Eurotiomycetidae</taxon>
        <taxon>Eurotiales</taxon>
        <taxon>Trichocomaceae</taxon>
        <taxon>Talaromyces</taxon>
        <taxon>Talaromyces sect. Bacilispori</taxon>
    </lineage>
</organism>
<keyword evidence="1" id="KW-0472">Membrane</keyword>
<dbReference type="RefSeq" id="XP_046068993.1">
    <property type="nucleotide sequence ID" value="XM_046221458.1"/>
</dbReference>
<feature type="transmembrane region" description="Helical" evidence="1">
    <location>
        <begin position="127"/>
        <end position="146"/>
    </location>
</feature>
<keyword evidence="1" id="KW-0812">Transmembrane</keyword>
<comment type="caution">
    <text evidence="2">The sequence shown here is derived from an EMBL/GenBank/DDBJ whole genome shotgun (WGS) entry which is preliminary data.</text>
</comment>
<evidence type="ECO:0000313" key="2">
    <source>
        <dbReference type="EMBL" id="KAH8693120.1"/>
    </source>
</evidence>
<feature type="transmembrane region" description="Helical" evidence="1">
    <location>
        <begin position="73"/>
        <end position="93"/>
    </location>
</feature>
<feature type="transmembrane region" description="Helical" evidence="1">
    <location>
        <begin position="46"/>
        <end position="67"/>
    </location>
</feature>
<protein>
    <submittedName>
        <fullName evidence="2">Uncharacterized protein</fullName>
    </submittedName>
</protein>
<dbReference type="AlphaFoldDB" id="A0AAD4PTD6"/>
<dbReference type="Proteomes" id="UP001201262">
    <property type="component" value="Unassembled WGS sequence"/>
</dbReference>
<keyword evidence="1" id="KW-1133">Transmembrane helix</keyword>
<evidence type="ECO:0000313" key="3">
    <source>
        <dbReference type="Proteomes" id="UP001201262"/>
    </source>
</evidence>
<evidence type="ECO:0000256" key="1">
    <source>
        <dbReference type="SAM" id="Phobius"/>
    </source>
</evidence>
<name>A0AAD4PTD6_9EURO</name>
<dbReference type="GeneID" id="70251745"/>
<reference evidence="2" key="1">
    <citation type="submission" date="2021-12" db="EMBL/GenBank/DDBJ databases">
        <title>Convergent genome expansion in fungi linked to evolution of root-endophyte symbiosis.</title>
        <authorList>
            <consortium name="DOE Joint Genome Institute"/>
            <person name="Ke Y.-H."/>
            <person name="Bonito G."/>
            <person name="Liao H.-L."/>
            <person name="Looney B."/>
            <person name="Rojas-Flechas A."/>
            <person name="Nash J."/>
            <person name="Hameed K."/>
            <person name="Schadt C."/>
            <person name="Martin F."/>
            <person name="Crous P.W."/>
            <person name="Miettinen O."/>
            <person name="Magnuson J.K."/>
            <person name="Labbe J."/>
            <person name="Jacobson D."/>
            <person name="Doktycz M.J."/>
            <person name="Veneault-Fourrey C."/>
            <person name="Kuo A."/>
            <person name="Mondo S."/>
            <person name="Calhoun S."/>
            <person name="Riley R."/>
            <person name="Ohm R."/>
            <person name="LaButti K."/>
            <person name="Andreopoulos B."/>
            <person name="Pangilinan J."/>
            <person name="Nolan M."/>
            <person name="Tritt A."/>
            <person name="Clum A."/>
            <person name="Lipzen A."/>
            <person name="Daum C."/>
            <person name="Barry K."/>
            <person name="Grigoriev I.V."/>
            <person name="Vilgalys R."/>
        </authorList>
    </citation>
    <scope>NUCLEOTIDE SEQUENCE</scope>
    <source>
        <strain evidence="2">PMI_201</strain>
    </source>
</reference>